<sequence length="98" mass="10510">MEKVVAHRLPVDRAGGVGSLGPSGFGTVPSSLAASAIAARVVGTGLRHWHLFLEIEQSEWEHAHSLMPASGRSSKGNLVDHEERWLLDAPVKPGHDDE</sequence>
<comment type="caution">
    <text evidence="1">The sequence shown here is derived from an EMBL/GenBank/DDBJ whole genome shotgun (WGS) entry which is preliminary data.</text>
</comment>
<dbReference type="Proteomes" id="UP000094501">
    <property type="component" value="Unassembled WGS sequence"/>
</dbReference>
<dbReference type="AlphaFoldDB" id="A0A1E3VXX9"/>
<accession>A0A1E3VXX9</accession>
<dbReference type="EMBL" id="LPWG01000013">
    <property type="protein sequence ID" value="ODR98415.1"/>
    <property type="molecule type" value="Genomic_DNA"/>
</dbReference>
<protein>
    <submittedName>
        <fullName evidence="1">Uncharacterized protein</fullName>
    </submittedName>
</protein>
<dbReference type="STRING" id="1774968.AUC68_08205"/>
<evidence type="ECO:0000313" key="1">
    <source>
        <dbReference type="EMBL" id="ODR98415.1"/>
    </source>
</evidence>
<proteinExistence type="predicted"/>
<reference evidence="1 2" key="1">
    <citation type="journal article" date="2016" name="Environ. Microbiol.">
        <title>New Methyloceanibacter diversity from North Sea sediments includes methanotroph containing solely the soluble methane monooxygenase.</title>
        <authorList>
            <person name="Vekeman B."/>
            <person name="Kerckhof F.M."/>
            <person name="Cremers G."/>
            <person name="de Vos P."/>
            <person name="Vandamme P."/>
            <person name="Boon N."/>
            <person name="Op den Camp H.J."/>
            <person name="Heylen K."/>
        </authorList>
    </citation>
    <scope>NUCLEOTIDE SEQUENCE [LARGE SCALE GENOMIC DNA]</scope>
    <source>
        <strain evidence="1 2">R-67174</strain>
    </source>
</reference>
<evidence type="ECO:0000313" key="2">
    <source>
        <dbReference type="Proteomes" id="UP000094501"/>
    </source>
</evidence>
<gene>
    <name evidence="1" type="ORF">AUC68_08205</name>
</gene>
<name>A0A1E3VXX9_9HYPH</name>
<organism evidence="1 2">
    <name type="scientific">Methyloceanibacter methanicus</name>
    <dbReference type="NCBI Taxonomy" id="1774968"/>
    <lineage>
        <taxon>Bacteria</taxon>
        <taxon>Pseudomonadati</taxon>
        <taxon>Pseudomonadota</taxon>
        <taxon>Alphaproteobacteria</taxon>
        <taxon>Hyphomicrobiales</taxon>
        <taxon>Hyphomicrobiaceae</taxon>
        <taxon>Methyloceanibacter</taxon>
    </lineage>
</organism>
<keyword evidence="2" id="KW-1185">Reference proteome</keyword>